<dbReference type="GO" id="GO:0008270">
    <property type="term" value="F:zinc ion binding"/>
    <property type="evidence" value="ECO:0007669"/>
    <property type="project" value="InterPro"/>
</dbReference>
<feature type="non-terminal residue" evidence="3">
    <location>
        <position position="1"/>
    </location>
</feature>
<evidence type="ECO:0000313" key="3">
    <source>
        <dbReference type="EMBL" id="KAF2105146.1"/>
    </source>
</evidence>
<evidence type="ECO:0000259" key="2">
    <source>
        <dbReference type="SMART" id="SM00906"/>
    </source>
</evidence>
<accession>A0A9P4MBY7</accession>
<dbReference type="GO" id="GO:0003700">
    <property type="term" value="F:DNA-binding transcription factor activity"/>
    <property type="evidence" value="ECO:0007669"/>
    <property type="project" value="InterPro"/>
</dbReference>
<dbReference type="Proteomes" id="UP000799772">
    <property type="component" value="Unassembled WGS sequence"/>
</dbReference>
<evidence type="ECO:0000313" key="4">
    <source>
        <dbReference type="Proteomes" id="UP000799772"/>
    </source>
</evidence>
<comment type="caution">
    <text evidence="3">The sequence shown here is derived from an EMBL/GenBank/DDBJ whole genome shotgun (WGS) entry which is preliminary data.</text>
</comment>
<reference evidence="3" key="1">
    <citation type="journal article" date="2020" name="Stud. Mycol.">
        <title>101 Dothideomycetes genomes: a test case for predicting lifestyles and emergence of pathogens.</title>
        <authorList>
            <person name="Haridas S."/>
            <person name="Albert R."/>
            <person name="Binder M."/>
            <person name="Bloem J."/>
            <person name="Labutti K."/>
            <person name="Salamov A."/>
            <person name="Andreopoulos B."/>
            <person name="Baker S."/>
            <person name="Barry K."/>
            <person name="Bills G."/>
            <person name="Bluhm B."/>
            <person name="Cannon C."/>
            <person name="Castanera R."/>
            <person name="Culley D."/>
            <person name="Daum C."/>
            <person name="Ezra D."/>
            <person name="Gonzalez J."/>
            <person name="Henrissat B."/>
            <person name="Kuo A."/>
            <person name="Liang C."/>
            <person name="Lipzen A."/>
            <person name="Lutzoni F."/>
            <person name="Magnuson J."/>
            <person name="Mondo S."/>
            <person name="Nolan M."/>
            <person name="Ohm R."/>
            <person name="Pangilinan J."/>
            <person name="Park H.-J."/>
            <person name="Ramirez L."/>
            <person name="Alfaro M."/>
            <person name="Sun H."/>
            <person name="Tritt A."/>
            <person name="Yoshinaga Y."/>
            <person name="Zwiers L.-H."/>
            <person name="Turgeon B."/>
            <person name="Goodwin S."/>
            <person name="Spatafora J."/>
            <person name="Crous P."/>
            <person name="Grigoriev I."/>
        </authorList>
    </citation>
    <scope>NUCLEOTIDE SEQUENCE</scope>
    <source>
        <strain evidence="3">CBS 133067</strain>
    </source>
</reference>
<keyword evidence="4" id="KW-1185">Reference proteome</keyword>
<proteinExistence type="predicted"/>
<dbReference type="PANTHER" id="PTHR46910">
    <property type="entry name" value="TRANSCRIPTION FACTOR PDR1"/>
    <property type="match status" value="1"/>
</dbReference>
<name>A0A9P4MBY7_9PEZI</name>
<gene>
    <name evidence="3" type="ORF">NA57DRAFT_20465</name>
</gene>
<protein>
    <recommendedName>
        <fullName evidence="2">Xylanolytic transcriptional activator regulatory domain-containing protein</fullName>
    </recommendedName>
</protein>
<dbReference type="PANTHER" id="PTHR46910:SF13">
    <property type="entry name" value="SPECIFIC TRANSCRIPTION FACTOR, PUTATIVE (AFU_ORTHOLOGUE AFUA_4G06190)-RELATED"/>
    <property type="match status" value="1"/>
</dbReference>
<dbReference type="EMBL" id="ML978121">
    <property type="protein sequence ID" value="KAF2105146.1"/>
    <property type="molecule type" value="Genomic_DNA"/>
</dbReference>
<keyword evidence="1" id="KW-0539">Nucleus</keyword>
<dbReference type="CDD" id="cd12148">
    <property type="entry name" value="fungal_TF_MHR"/>
    <property type="match status" value="1"/>
</dbReference>
<dbReference type="AlphaFoldDB" id="A0A9P4MBY7"/>
<dbReference type="Pfam" id="PF04082">
    <property type="entry name" value="Fungal_trans"/>
    <property type="match status" value="1"/>
</dbReference>
<dbReference type="InterPro" id="IPR007219">
    <property type="entry name" value="XnlR_reg_dom"/>
</dbReference>
<organism evidence="3 4">
    <name type="scientific">Rhizodiscina lignyota</name>
    <dbReference type="NCBI Taxonomy" id="1504668"/>
    <lineage>
        <taxon>Eukaryota</taxon>
        <taxon>Fungi</taxon>
        <taxon>Dikarya</taxon>
        <taxon>Ascomycota</taxon>
        <taxon>Pezizomycotina</taxon>
        <taxon>Dothideomycetes</taxon>
        <taxon>Pleosporomycetidae</taxon>
        <taxon>Aulographales</taxon>
        <taxon>Rhizodiscinaceae</taxon>
        <taxon>Rhizodiscina</taxon>
    </lineage>
</organism>
<dbReference type="GO" id="GO:0003677">
    <property type="term" value="F:DNA binding"/>
    <property type="evidence" value="ECO:0007669"/>
    <property type="project" value="InterPro"/>
</dbReference>
<dbReference type="OrthoDB" id="3971593at2759"/>
<dbReference type="GO" id="GO:0006351">
    <property type="term" value="P:DNA-templated transcription"/>
    <property type="evidence" value="ECO:0007669"/>
    <property type="project" value="InterPro"/>
</dbReference>
<feature type="domain" description="Xylanolytic transcriptional activator regulatory" evidence="2">
    <location>
        <begin position="145"/>
        <end position="219"/>
    </location>
</feature>
<sequence length="438" mass="49273">SSRSLSDTFSDPPVHPLDALDCEEILRLVFKYEDLAGMMYPMVDASYMAQRVRDVCSLNADAGESHGIGRCARLHPNDLATLHIIVAIALAVDDDNGSDLVRSLHKNLWPDIESMIWNATVDLEGLTILALMSLFHYYANNWRLSWRLLGNVARLVLELGLNREIVLNRSFPDKMTRSQAVNTIWTVFVLDQQISYALGLTTATRDLYLRLDPCFPRPTKAPYLEGMVKYAQIGAQACGSLLHESLTRQTGSSSSQEALSYFQYRLDEWCKMIETDFLFPSASERTEMWNQRLRTIFHLRANNLRIVILRCLLLGDDIQDSAPADIWDSSVQVAADIGELLATMDSLPTTCGFEKSRSNYFLIAALGLLLLAISLNLSHLESPSLVKRPLSMAPATYLKAQSIAKACLNLLRNRAESSRQSRCLWERIRVLGSRLDLL</sequence>
<evidence type="ECO:0000256" key="1">
    <source>
        <dbReference type="ARBA" id="ARBA00023242"/>
    </source>
</evidence>
<dbReference type="SMART" id="SM00906">
    <property type="entry name" value="Fungal_trans"/>
    <property type="match status" value="1"/>
</dbReference>
<dbReference type="InterPro" id="IPR050987">
    <property type="entry name" value="AtrR-like"/>
</dbReference>
<feature type="non-terminal residue" evidence="3">
    <location>
        <position position="438"/>
    </location>
</feature>